<dbReference type="Proteomes" id="UP001597201">
    <property type="component" value="Unassembled WGS sequence"/>
</dbReference>
<dbReference type="RefSeq" id="WP_377177163.1">
    <property type="nucleotide sequence ID" value="NZ_JBHTMY010000002.1"/>
</dbReference>
<reference evidence="2" key="1">
    <citation type="journal article" date="2019" name="Int. J. Syst. Evol. Microbiol.">
        <title>The Global Catalogue of Microorganisms (GCM) 10K type strain sequencing project: providing services to taxonomists for standard genome sequencing and annotation.</title>
        <authorList>
            <consortium name="The Broad Institute Genomics Platform"/>
            <consortium name="The Broad Institute Genome Sequencing Center for Infectious Disease"/>
            <person name="Wu L."/>
            <person name="Ma J."/>
        </authorList>
    </citation>
    <scope>NUCLEOTIDE SEQUENCE [LARGE SCALE GENOMIC DNA]</scope>
    <source>
        <strain evidence="2">CCUG 61485</strain>
    </source>
</reference>
<proteinExistence type="predicted"/>
<evidence type="ECO:0000313" key="1">
    <source>
        <dbReference type="EMBL" id="MFD1315224.1"/>
    </source>
</evidence>
<gene>
    <name evidence="1" type="ORF">ACFQ39_06310</name>
</gene>
<name>A0ABW3Y0A5_9FLAO</name>
<keyword evidence="2" id="KW-1185">Reference proteome</keyword>
<protein>
    <submittedName>
        <fullName evidence="1">Uncharacterized protein</fullName>
    </submittedName>
</protein>
<organism evidence="1 2">
    <name type="scientific">Namhaeicola litoreus</name>
    <dbReference type="NCBI Taxonomy" id="1052145"/>
    <lineage>
        <taxon>Bacteria</taxon>
        <taxon>Pseudomonadati</taxon>
        <taxon>Bacteroidota</taxon>
        <taxon>Flavobacteriia</taxon>
        <taxon>Flavobacteriales</taxon>
        <taxon>Flavobacteriaceae</taxon>
        <taxon>Namhaeicola</taxon>
    </lineage>
</organism>
<comment type="caution">
    <text evidence="1">The sequence shown here is derived from an EMBL/GenBank/DDBJ whole genome shotgun (WGS) entry which is preliminary data.</text>
</comment>
<dbReference type="EMBL" id="JBHTMY010000002">
    <property type="protein sequence ID" value="MFD1315224.1"/>
    <property type="molecule type" value="Genomic_DNA"/>
</dbReference>
<evidence type="ECO:0000313" key="2">
    <source>
        <dbReference type="Proteomes" id="UP001597201"/>
    </source>
</evidence>
<accession>A0ABW3Y0A5</accession>
<sequence>MELYVDKVFLDNFYIEYEGRPSQEVLKSILTSYGDKRVFIDFNPDDFEKLKSENEYFALIGNTLPPTPVDSIEKQLFEKSDFSQVLVFMNEPQAWFEEAEKKGALCFTFDNYERRIKEIIDKLHFKIDLSEGFKGWQFLEQFNELPFNNLVITDGYVLSDKDRQKVEDNILPILKLLLGKRTGNLQIDILTKDLNPLSTEAKHIKEKAKKRYELLNRTFANLQAKFQIIMDGIENPFDFHDRIIQTNFSLTDCGKGFNLSQSKPSNSQIISESIFDRYTYNRLNNHRKMQRAYINKLKNLDSLKFKMYP</sequence>